<gene>
    <name evidence="3" type="ORF">SAMN05421812_11577</name>
</gene>
<organism evidence="3 4">
    <name type="scientific">Asanoa hainanensis</name>
    <dbReference type="NCBI Taxonomy" id="560556"/>
    <lineage>
        <taxon>Bacteria</taxon>
        <taxon>Bacillati</taxon>
        <taxon>Actinomycetota</taxon>
        <taxon>Actinomycetes</taxon>
        <taxon>Micromonosporales</taxon>
        <taxon>Micromonosporaceae</taxon>
        <taxon>Asanoa</taxon>
    </lineage>
</organism>
<keyword evidence="2" id="KW-1133">Transmembrane helix</keyword>
<evidence type="ECO:0000313" key="4">
    <source>
        <dbReference type="Proteomes" id="UP000198362"/>
    </source>
</evidence>
<dbReference type="Proteomes" id="UP000198362">
    <property type="component" value="Unassembled WGS sequence"/>
</dbReference>
<feature type="region of interest" description="Disordered" evidence="1">
    <location>
        <begin position="232"/>
        <end position="252"/>
    </location>
</feature>
<keyword evidence="2" id="KW-0472">Membrane</keyword>
<accession>A0A239P8V3</accession>
<dbReference type="EMBL" id="FZPH01000015">
    <property type="protein sequence ID" value="SNT63372.1"/>
    <property type="molecule type" value="Genomic_DNA"/>
</dbReference>
<feature type="transmembrane region" description="Helical" evidence="2">
    <location>
        <begin position="38"/>
        <end position="59"/>
    </location>
</feature>
<evidence type="ECO:0000256" key="2">
    <source>
        <dbReference type="SAM" id="Phobius"/>
    </source>
</evidence>
<sequence length="278" mass="28762">MNDVREICERMLVTPPPLRDSAEVLAAARRSVVRRRRAGVASVGALTAAATGVVLTLQLTPAGGTALPAPLVVAPLATSSAAPAPARTPPAKAAFTHSAQMRHLLLGLAPAGYSVRDFPVSYDKDFDPTAVLPNRGLPAPRNGLMSVAFAGLLLGRGGGEGLLSANIWSTGDPKQLDVDCSAPARPAKAVCKMVTVDGVAIQVTTWNDERGRHVSASRALAGGALILSADQGLGTDESQTPLDGRRPGNRVKPRLATLPVTADQLAKLAANPDMLQFP</sequence>
<protein>
    <submittedName>
        <fullName evidence="3">Uncharacterized protein</fullName>
    </submittedName>
</protein>
<dbReference type="AlphaFoldDB" id="A0A239P8V3"/>
<evidence type="ECO:0000256" key="1">
    <source>
        <dbReference type="SAM" id="MobiDB-lite"/>
    </source>
</evidence>
<dbReference type="RefSeq" id="WP_144022838.1">
    <property type="nucleotide sequence ID" value="NZ_FZPH01000015.1"/>
</dbReference>
<name>A0A239P8V3_9ACTN</name>
<keyword evidence="4" id="KW-1185">Reference proteome</keyword>
<reference evidence="3 4" key="1">
    <citation type="submission" date="2017-06" db="EMBL/GenBank/DDBJ databases">
        <authorList>
            <person name="Kim H.J."/>
            <person name="Triplett B.A."/>
        </authorList>
    </citation>
    <scope>NUCLEOTIDE SEQUENCE [LARGE SCALE GENOMIC DNA]</scope>
    <source>
        <strain evidence="3 4">CGMCC 4.5593</strain>
    </source>
</reference>
<proteinExistence type="predicted"/>
<evidence type="ECO:0000313" key="3">
    <source>
        <dbReference type="EMBL" id="SNT63372.1"/>
    </source>
</evidence>
<keyword evidence="2" id="KW-0812">Transmembrane</keyword>